<dbReference type="Proteomes" id="UP000677054">
    <property type="component" value="Unassembled WGS sequence"/>
</dbReference>
<gene>
    <name evidence="2" type="ORF">DSTB1V02_LOCUS7749</name>
</gene>
<evidence type="ECO:0000313" key="2">
    <source>
        <dbReference type="EMBL" id="CAD7247925.1"/>
    </source>
</evidence>
<evidence type="ECO:0000259" key="1">
    <source>
        <dbReference type="PROSITE" id="PS51034"/>
    </source>
</evidence>
<protein>
    <recommendedName>
        <fullName evidence="1">ZP domain-containing protein</fullName>
    </recommendedName>
</protein>
<evidence type="ECO:0000313" key="3">
    <source>
        <dbReference type="Proteomes" id="UP000677054"/>
    </source>
</evidence>
<feature type="domain" description="ZP" evidence="1">
    <location>
        <begin position="29"/>
        <end position="61"/>
    </location>
</feature>
<proteinExistence type="predicted"/>
<name>A0A7R8XDM0_9CRUS</name>
<dbReference type="PANTHER" id="PTHR46560">
    <property type="entry name" value="CYPHER, ISOFORM B"/>
    <property type="match status" value="1"/>
</dbReference>
<reference evidence="2" key="1">
    <citation type="submission" date="2020-11" db="EMBL/GenBank/DDBJ databases">
        <authorList>
            <person name="Tran Van P."/>
        </authorList>
    </citation>
    <scope>NUCLEOTIDE SEQUENCE</scope>
</reference>
<dbReference type="PANTHER" id="PTHR46560:SF4">
    <property type="entry name" value="DUSKY"/>
    <property type="match status" value="1"/>
</dbReference>
<sequence>MACGQLQLPELTNDLLPANMPQIRNLDVECAKTGMTVNIEFSTPFNGVIFSKGFYSNPACR</sequence>
<keyword evidence="3" id="KW-1185">Reference proteome</keyword>
<dbReference type="PROSITE" id="PS51034">
    <property type="entry name" value="ZP_2"/>
    <property type="match status" value="1"/>
</dbReference>
<dbReference type="EMBL" id="CAJPEV010001635">
    <property type="protein sequence ID" value="CAG0893635.1"/>
    <property type="molecule type" value="Genomic_DNA"/>
</dbReference>
<dbReference type="AlphaFoldDB" id="A0A7R8XDM0"/>
<dbReference type="OrthoDB" id="6432511at2759"/>
<dbReference type="InterPro" id="IPR001507">
    <property type="entry name" value="ZP_dom"/>
</dbReference>
<dbReference type="EMBL" id="LR901152">
    <property type="protein sequence ID" value="CAD7247925.1"/>
    <property type="molecule type" value="Genomic_DNA"/>
</dbReference>
<accession>A0A7R8XDM0</accession>
<organism evidence="2">
    <name type="scientific">Darwinula stevensoni</name>
    <dbReference type="NCBI Taxonomy" id="69355"/>
    <lineage>
        <taxon>Eukaryota</taxon>
        <taxon>Metazoa</taxon>
        <taxon>Ecdysozoa</taxon>
        <taxon>Arthropoda</taxon>
        <taxon>Crustacea</taxon>
        <taxon>Oligostraca</taxon>
        <taxon>Ostracoda</taxon>
        <taxon>Podocopa</taxon>
        <taxon>Podocopida</taxon>
        <taxon>Darwinulocopina</taxon>
        <taxon>Darwinuloidea</taxon>
        <taxon>Darwinulidae</taxon>
        <taxon>Darwinula</taxon>
    </lineage>
</organism>